<organism evidence="1 2">
    <name type="scientific">Larinioides sclopetarius</name>
    <dbReference type="NCBI Taxonomy" id="280406"/>
    <lineage>
        <taxon>Eukaryota</taxon>
        <taxon>Metazoa</taxon>
        <taxon>Ecdysozoa</taxon>
        <taxon>Arthropoda</taxon>
        <taxon>Chelicerata</taxon>
        <taxon>Arachnida</taxon>
        <taxon>Araneae</taxon>
        <taxon>Araneomorphae</taxon>
        <taxon>Entelegynae</taxon>
        <taxon>Araneoidea</taxon>
        <taxon>Araneidae</taxon>
        <taxon>Larinioides</taxon>
    </lineage>
</organism>
<protein>
    <recommendedName>
        <fullName evidence="3">Secreted protein</fullName>
    </recommendedName>
</protein>
<accession>A0AAV1ZK96</accession>
<evidence type="ECO:0000313" key="1">
    <source>
        <dbReference type="EMBL" id="CAL1271945.1"/>
    </source>
</evidence>
<reference evidence="1 2" key="1">
    <citation type="submission" date="2024-04" db="EMBL/GenBank/DDBJ databases">
        <authorList>
            <person name="Rising A."/>
            <person name="Reimegard J."/>
            <person name="Sonavane S."/>
            <person name="Akerstrom W."/>
            <person name="Nylinder S."/>
            <person name="Hedman E."/>
            <person name="Kallberg Y."/>
        </authorList>
    </citation>
    <scope>NUCLEOTIDE SEQUENCE [LARGE SCALE GENOMIC DNA]</scope>
</reference>
<gene>
    <name evidence="1" type="ORF">LARSCL_LOCUS6107</name>
</gene>
<dbReference type="EMBL" id="CAXIEN010000057">
    <property type="protein sequence ID" value="CAL1271945.1"/>
    <property type="molecule type" value="Genomic_DNA"/>
</dbReference>
<dbReference type="Proteomes" id="UP001497382">
    <property type="component" value="Unassembled WGS sequence"/>
</dbReference>
<keyword evidence="2" id="KW-1185">Reference proteome</keyword>
<evidence type="ECO:0008006" key="3">
    <source>
        <dbReference type="Google" id="ProtNLM"/>
    </source>
</evidence>
<name>A0AAV1ZK96_9ARAC</name>
<evidence type="ECO:0000313" key="2">
    <source>
        <dbReference type="Proteomes" id="UP001497382"/>
    </source>
</evidence>
<sequence length="108" mass="12039">MKVPIVVILHIFASFFYPAFFGDGICLARCGVTTAKISVAETIPVKLSTPYLPRYVSANGKDASTEARITAFRRSKIDIDDVALLVHAICVQKEIRSISIFYIRFAQR</sequence>
<dbReference type="AlphaFoldDB" id="A0AAV1ZK96"/>
<proteinExistence type="predicted"/>
<comment type="caution">
    <text evidence="1">The sequence shown here is derived from an EMBL/GenBank/DDBJ whole genome shotgun (WGS) entry which is preliminary data.</text>
</comment>